<feature type="transmembrane region" description="Helical" evidence="9">
    <location>
        <begin position="99"/>
        <end position="116"/>
    </location>
</feature>
<evidence type="ECO:0000256" key="9">
    <source>
        <dbReference type="SAM" id="Phobius"/>
    </source>
</evidence>
<feature type="transmembrane region" description="Helical" evidence="9">
    <location>
        <begin position="196"/>
        <end position="218"/>
    </location>
</feature>
<keyword evidence="5 9" id="KW-1133">Transmembrane helix</keyword>
<sequence>MFSPAARRTLAFALGFVLLLLIIWSLARALPTPGLLDYGSFIASGQAASQGLDPYGIYPLTFHVVMPGFESWNPNLNPPAALPLFQLLGLMDPHEGFRLWWSLSVLCYAATVLLLARRDSSRGAHWLAALWAFALAGFWDTLVLGQIYLPLVLSAAGAWLLLERGQGVLAGVAIGLVIAVKPNFMVWPALLFLAGYYRPVVSAGVTALLLSLLPLLLYGPDVYQQWFALLATEGQRVAFLTNASLAGLLLRSGLGILAAPIGVLVLAALAFWAWRSRPSLAQASVLGLIGALVASPLAWVHYTLFLLPLFFTRPMNWALGLAAVLLVLPVPWVLSFMASPSWVQASIGSVYGWAVLLCLVGSLTGTRAKASEKEAPGRPLASADRHHGTKIS</sequence>
<evidence type="ECO:0000313" key="10">
    <source>
        <dbReference type="EMBL" id="MCI0756070.1"/>
    </source>
</evidence>
<evidence type="ECO:0000256" key="6">
    <source>
        <dbReference type="ARBA" id="ARBA00023136"/>
    </source>
</evidence>
<dbReference type="InterPro" id="IPR018584">
    <property type="entry name" value="GT87"/>
</dbReference>
<feature type="transmembrane region" description="Helical" evidence="9">
    <location>
        <begin position="317"/>
        <end position="338"/>
    </location>
</feature>
<comment type="similarity">
    <text evidence="7">Belongs to the glycosyltransferase 87 family.</text>
</comment>
<dbReference type="RefSeq" id="WP_241793739.1">
    <property type="nucleotide sequence ID" value="NZ_JALBUU010000079.1"/>
</dbReference>
<comment type="caution">
    <text evidence="10">The sequence shown here is derived from an EMBL/GenBank/DDBJ whole genome shotgun (WGS) entry which is preliminary data.</text>
</comment>
<name>A0ABS9WB07_9PROT</name>
<keyword evidence="11" id="KW-1185">Reference proteome</keyword>
<keyword evidence="2" id="KW-1003">Cell membrane</keyword>
<organism evidence="10 11">
    <name type="scientific">Teichococcus vastitatis</name>
    <dbReference type="NCBI Taxonomy" id="2307076"/>
    <lineage>
        <taxon>Bacteria</taxon>
        <taxon>Pseudomonadati</taxon>
        <taxon>Pseudomonadota</taxon>
        <taxon>Alphaproteobacteria</taxon>
        <taxon>Acetobacterales</taxon>
        <taxon>Roseomonadaceae</taxon>
        <taxon>Roseomonas</taxon>
    </lineage>
</organism>
<gene>
    <name evidence="10" type="ORF">MON41_20595</name>
</gene>
<feature type="transmembrane region" description="Helical" evidence="9">
    <location>
        <begin position="123"/>
        <end position="139"/>
    </location>
</feature>
<feature type="transmembrane region" description="Helical" evidence="9">
    <location>
        <begin position="145"/>
        <end position="162"/>
    </location>
</feature>
<evidence type="ECO:0000256" key="1">
    <source>
        <dbReference type="ARBA" id="ARBA00004651"/>
    </source>
</evidence>
<evidence type="ECO:0000256" key="2">
    <source>
        <dbReference type="ARBA" id="ARBA00022475"/>
    </source>
</evidence>
<keyword evidence="3" id="KW-0808">Transferase</keyword>
<evidence type="ECO:0000256" key="4">
    <source>
        <dbReference type="ARBA" id="ARBA00022692"/>
    </source>
</evidence>
<reference evidence="10 11" key="1">
    <citation type="submission" date="2022-03" db="EMBL/GenBank/DDBJ databases">
        <title>Complete genome analysis of Roseomonas KG 17.1 : a prolific producer of plant growth promoters.</title>
        <authorList>
            <person name="Saadouli I."/>
            <person name="Najjari A."/>
            <person name="Mosbah A."/>
            <person name="Ouzari H.I."/>
        </authorList>
    </citation>
    <scope>NUCLEOTIDE SEQUENCE [LARGE SCALE GENOMIC DNA]</scope>
    <source>
        <strain evidence="10 11">KG17-1</strain>
    </source>
</reference>
<keyword evidence="6 9" id="KW-0472">Membrane</keyword>
<feature type="transmembrane region" description="Helical" evidence="9">
    <location>
        <begin position="169"/>
        <end position="190"/>
    </location>
</feature>
<feature type="region of interest" description="Disordered" evidence="8">
    <location>
        <begin position="370"/>
        <end position="392"/>
    </location>
</feature>
<feature type="transmembrane region" description="Helical" evidence="9">
    <location>
        <begin position="280"/>
        <end position="305"/>
    </location>
</feature>
<dbReference type="EMBL" id="JALBUU010000079">
    <property type="protein sequence ID" value="MCI0756070.1"/>
    <property type="molecule type" value="Genomic_DNA"/>
</dbReference>
<evidence type="ECO:0000256" key="3">
    <source>
        <dbReference type="ARBA" id="ARBA00022679"/>
    </source>
</evidence>
<evidence type="ECO:0000256" key="7">
    <source>
        <dbReference type="ARBA" id="ARBA00024033"/>
    </source>
</evidence>
<evidence type="ECO:0000256" key="8">
    <source>
        <dbReference type="SAM" id="MobiDB-lite"/>
    </source>
</evidence>
<proteinExistence type="inferred from homology"/>
<dbReference type="Proteomes" id="UP001201985">
    <property type="component" value="Unassembled WGS sequence"/>
</dbReference>
<comment type="subcellular location">
    <subcellularLocation>
        <location evidence="1">Cell membrane</location>
        <topology evidence="1">Multi-pass membrane protein</topology>
    </subcellularLocation>
</comment>
<accession>A0ABS9WB07</accession>
<dbReference type="Pfam" id="PF09594">
    <property type="entry name" value="GT87"/>
    <property type="match status" value="1"/>
</dbReference>
<protein>
    <submittedName>
        <fullName evidence="10">Glycosyltransferase 87 family protein</fullName>
    </submittedName>
</protein>
<keyword evidence="4 9" id="KW-0812">Transmembrane</keyword>
<feature type="transmembrane region" description="Helical" evidence="9">
    <location>
        <begin position="254"/>
        <end position="274"/>
    </location>
</feature>
<evidence type="ECO:0000256" key="5">
    <source>
        <dbReference type="ARBA" id="ARBA00022989"/>
    </source>
</evidence>
<feature type="transmembrane region" description="Helical" evidence="9">
    <location>
        <begin position="350"/>
        <end position="368"/>
    </location>
</feature>
<evidence type="ECO:0000313" key="11">
    <source>
        <dbReference type="Proteomes" id="UP001201985"/>
    </source>
</evidence>